<keyword evidence="2" id="KW-1185">Reference proteome</keyword>
<dbReference type="Proteomes" id="UP000217790">
    <property type="component" value="Unassembled WGS sequence"/>
</dbReference>
<evidence type="ECO:0000313" key="1">
    <source>
        <dbReference type="EMBL" id="PBK79532.1"/>
    </source>
</evidence>
<sequence length="121" mass="13672">IYAVLQCKPQLCHLSPLLVSFYTGALETWERFTFEFLAGGAIDTATTEQIESAWMESTNDLNEDAFGNWQQAACIQPNMSLNYFNTLQMYKKNGASSYLKSLTSEEHKALWKLVCDQDISG</sequence>
<protein>
    <submittedName>
        <fullName evidence="1">Uncharacterized protein</fullName>
    </submittedName>
</protein>
<dbReference type="InParanoid" id="A0A2H3CK05"/>
<organism evidence="1 2">
    <name type="scientific">Armillaria gallica</name>
    <name type="common">Bulbous honey fungus</name>
    <name type="synonym">Armillaria bulbosa</name>
    <dbReference type="NCBI Taxonomy" id="47427"/>
    <lineage>
        <taxon>Eukaryota</taxon>
        <taxon>Fungi</taxon>
        <taxon>Dikarya</taxon>
        <taxon>Basidiomycota</taxon>
        <taxon>Agaricomycotina</taxon>
        <taxon>Agaricomycetes</taxon>
        <taxon>Agaricomycetidae</taxon>
        <taxon>Agaricales</taxon>
        <taxon>Marasmiineae</taxon>
        <taxon>Physalacriaceae</taxon>
        <taxon>Armillaria</taxon>
    </lineage>
</organism>
<evidence type="ECO:0000313" key="2">
    <source>
        <dbReference type="Proteomes" id="UP000217790"/>
    </source>
</evidence>
<dbReference type="EMBL" id="KZ293772">
    <property type="protein sequence ID" value="PBK79532.1"/>
    <property type="molecule type" value="Genomic_DNA"/>
</dbReference>
<feature type="non-terminal residue" evidence="1">
    <location>
        <position position="1"/>
    </location>
</feature>
<dbReference type="AlphaFoldDB" id="A0A2H3CK05"/>
<proteinExistence type="predicted"/>
<name>A0A2H3CK05_ARMGA</name>
<accession>A0A2H3CK05</accession>
<gene>
    <name evidence="1" type="ORF">ARMGADRAFT_879844</name>
</gene>
<dbReference type="OrthoDB" id="3013323at2759"/>
<feature type="non-terminal residue" evidence="1">
    <location>
        <position position="121"/>
    </location>
</feature>
<reference evidence="2" key="1">
    <citation type="journal article" date="2017" name="Nat. Ecol. Evol.">
        <title>Genome expansion and lineage-specific genetic innovations in the forest pathogenic fungi Armillaria.</title>
        <authorList>
            <person name="Sipos G."/>
            <person name="Prasanna A.N."/>
            <person name="Walter M.C."/>
            <person name="O'Connor E."/>
            <person name="Balint B."/>
            <person name="Krizsan K."/>
            <person name="Kiss B."/>
            <person name="Hess J."/>
            <person name="Varga T."/>
            <person name="Slot J."/>
            <person name="Riley R."/>
            <person name="Boka B."/>
            <person name="Rigling D."/>
            <person name="Barry K."/>
            <person name="Lee J."/>
            <person name="Mihaltcheva S."/>
            <person name="LaButti K."/>
            <person name="Lipzen A."/>
            <person name="Waldron R."/>
            <person name="Moloney N.M."/>
            <person name="Sperisen C."/>
            <person name="Kredics L."/>
            <person name="Vagvoelgyi C."/>
            <person name="Patrignani A."/>
            <person name="Fitzpatrick D."/>
            <person name="Nagy I."/>
            <person name="Doyle S."/>
            <person name="Anderson J.B."/>
            <person name="Grigoriev I.V."/>
            <person name="Gueldener U."/>
            <person name="Muensterkoetter M."/>
            <person name="Nagy L.G."/>
        </authorList>
    </citation>
    <scope>NUCLEOTIDE SEQUENCE [LARGE SCALE GENOMIC DNA]</scope>
    <source>
        <strain evidence="2">Ar21-2</strain>
    </source>
</reference>
<dbReference type="STRING" id="47427.A0A2H3CK05"/>